<feature type="domain" description="J" evidence="8">
    <location>
        <begin position="22"/>
        <end position="86"/>
    </location>
</feature>
<evidence type="ECO:0000313" key="11">
    <source>
        <dbReference type="EMBL" id="JAS25195.1"/>
    </source>
</evidence>
<keyword evidence="6" id="KW-1133">Transmembrane helix</keyword>
<evidence type="ECO:0000256" key="5">
    <source>
        <dbReference type="ARBA" id="ARBA00035043"/>
    </source>
</evidence>
<feature type="domain" description="Thioredoxin" evidence="9">
    <location>
        <begin position="105"/>
        <end position="233"/>
    </location>
</feature>
<evidence type="ECO:0000259" key="8">
    <source>
        <dbReference type="PROSITE" id="PS50076"/>
    </source>
</evidence>
<evidence type="ECO:0000313" key="10">
    <source>
        <dbReference type="EMBL" id="JAS14215.1"/>
    </source>
</evidence>
<protein>
    <recommendedName>
        <fullName evidence="2">DnaJ homolog subfamily C member 16</fullName>
    </recommendedName>
    <alternativeName>
        <fullName evidence="5">Endoplasmic reticulum DNA J domain-containing protein 8</fullName>
    </alternativeName>
</protein>
<organism evidence="11">
    <name type="scientific">Clastoptera arizonana</name>
    <name type="common">Arizona spittle bug</name>
    <dbReference type="NCBI Taxonomy" id="38151"/>
    <lineage>
        <taxon>Eukaryota</taxon>
        <taxon>Metazoa</taxon>
        <taxon>Ecdysozoa</taxon>
        <taxon>Arthropoda</taxon>
        <taxon>Hexapoda</taxon>
        <taxon>Insecta</taxon>
        <taxon>Pterygota</taxon>
        <taxon>Neoptera</taxon>
        <taxon>Paraneoptera</taxon>
        <taxon>Hemiptera</taxon>
        <taxon>Auchenorrhyncha</taxon>
        <taxon>Cercopoidea</taxon>
        <taxon>Clastopteridae</taxon>
        <taxon>Clastoptera</taxon>
    </lineage>
</organism>
<evidence type="ECO:0000259" key="9">
    <source>
        <dbReference type="PROSITE" id="PS51352"/>
    </source>
</evidence>
<evidence type="ECO:0000256" key="7">
    <source>
        <dbReference type="SAM" id="SignalP"/>
    </source>
</evidence>
<feature type="chain" id="PRO_5008581277" description="DnaJ homolog subfamily C member 16" evidence="7">
    <location>
        <begin position="20"/>
        <end position="780"/>
    </location>
</feature>
<dbReference type="PANTHER" id="PTHR44303:SF2">
    <property type="entry name" value="DNAJ HOMOLOG SUBFAMILY C MEMBER 16"/>
    <property type="match status" value="1"/>
</dbReference>
<dbReference type="SUPFAM" id="SSF46565">
    <property type="entry name" value="Chaperone J-domain"/>
    <property type="match status" value="1"/>
</dbReference>
<sequence length="780" mass="90194">MKYLVKILCIWLCLVRCNGIMDPYKTLGVPKSATAPEIRKKYKALAKEWHPDKNNNPESAEKFVEITQAHELLTDPERRKLYDNFGRVEEPKQKSDYNRYDPVDELFSSSGFKFTFTDRDISLFHKLSITTKAYENILVPKSLRTPYLLLFYSDWCFACLQVEPIWRRVMEELEPIGVGIATVHAENEPMLARRVSVHSLPCLVIVTDGKPSVYKGNLFSVQKVVEFVRYKLPYKLVQVIDEDNQVDTFLSGWTDNKVRALIFQKNGPIRLRYLLTAYYYRDRVAFSFVQMNTPKGKEIQAKMQVPPDMDTLLLFNENTDRPVASVSMADIPVQTLQDVINSNKYLLLPRLSSQDLLDALCPPITTPRKRLCVLLVSQNTPYHDPHRQSLRRFAQETNYSPDKVRFMYIFQERQVDFVHALMSGESSPLEPLLAILWRRDQRHIKYEWLPQGQDWASYNTTKEHLEAAIERLSHAAQAMPHEAVIGELIDEHAQGIISKVITKMFVTYDALRDSLDKEHVLPVVSIIGTVVVIFALGYLMSYLMKIEETRVQEECSSKKSNGKSQTYQPSLKLHEMRAESYNGLVRLLRPGCRTLVLLVDTQSRTKLLPQFHKIIWPYRKNKALMFAHLNLDKPFGINWYKELLTLSLPEPRDLNINPRNCIGTVLSLNGLRKYFCMYHAKHPECLGSKGSKRMMRMTRDLSDNPSGFGSFLGFDDSQSEESDLSDIEQGLANGVQSNDKYSHVIFQENLLDGLPNWLDRLFEGTTHRYYINYWPDFAAK</sequence>
<dbReference type="AlphaFoldDB" id="A0A1B6DHU2"/>
<keyword evidence="6" id="KW-0812">Transmembrane</keyword>
<keyword evidence="6" id="KW-0472">Membrane</keyword>
<dbReference type="Gene3D" id="1.10.287.110">
    <property type="entry name" value="DnaJ domain"/>
    <property type="match status" value="1"/>
</dbReference>
<dbReference type="InterPro" id="IPR036869">
    <property type="entry name" value="J_dom_sf"/>
</dbReference>
<evidence type="ECO:0000256" key="4">
    <source>
        <dbReference type="ARBA" id="ARBA00035002"/>
    </source>
</evidence>
<dbReference type="EMBL" id="GEDC01012103">
    <property type="protein sequence ID" value="JAS25195.1"/>
    <property type="molecule type" value="Transcribed_RNA"/>
</dbReference>
<evidence type="ECO:0000313" key="12">
    <source>
        <dbReference type="EMBL" id="JAS26031.1"/>
    </source>
</evidence>
<gene>
    <name evidence="12" type="ORF">g.18688</name>
    <name evidence="10" type="ORF">g.18689</name>
    <name evidence="11" type="ORF">g.18690</name>
</gene>
<dbReference type="Gene3D" id="3.40.30.10">
    <property type="entry name" value="Glutaredoxin"/>
    <property type="match status" value="1"/>
</dbReference>
<dbReference type="InterPro" id="IPR052448">
    <property type="entry name" value="DnaJ_C16_autophagy_reg"/>
</dbReference>
<comment type="subcellular location">
    <subcellularLocation>
        <location evidence="1">Endoplasmic reticulum membrane</location>
        <topology evidence="1">Single-pass type IV membrane protein</topology>
    </subcellularLocation>
</comment>
<dbReference type="EMBL" id="GEDC01011267">
    <property type="protein sequence ID" value="JAS26031.1"/>
    <property type="molecule type" value="Transcribed_RNA"/>
</dbReference>
<accession>A0A1B6DHU2</accession>
<dbReference type="GO" id="GO:0005789">
    <property type="term" value="C:endoplasmic reticulum membrane"/>
    <property type="evidence" value="ECO:0007669"/>
    <property type="project" value="UniProtKB-SubCell"/>
</dbReference>
<comment type="function">
    <text evidence="4">Plays an important role in regulating the size of autophagosomes during the formation process.</text>
</comment>
<dbReference type="PROSITE" id="PS50076">
    <property type="entry name" value="DNAJ_2"/>
    <property type="match status" value="1"/>
</dbReference>
<evidence type="ECO:0000256" key="6">
    <source>
        <dbReference type="SAM" id="Phobius"/>
    </source>
</evidence>
<keyword evidence="3" id="KW-0072">Autophagy</keyword>
<dbReference type="SUPFAM" id="SSF52833">
    <property type="entry name" value="Thioredoxin-like"/>
    <property type="match status" value="1"/>
</dbReference>
<keyword evidence="7" id="KW-0732">Signal</keyword>
<evidence type="ECO:0000256" key="1">
    <source>
        <dbReference type="ARBA" id="ARBA00004163"/>
    </source>
</evidence>
<feature type="transmembrane region" description="Helical" evidence="6">
    <location>
        <begin position="520"/>
        <end position="540"/>
    </location>
</feature>
<evidence type="ECO:0000256" key="2">
    <source>
        <dbReference type="ARBA" id="ARBA00020921"/>
    </source>
</evidence>
<dbReference type="Pfam" id="PF00226">
    <property type="entry name" value="DnaJ"/>
    <property type="match status" value="1"/>
</dbReference>
<reference evidence="11" key="1">
    <citation type="submission" date="2015-12" db="EMBL/GenBank/DDBJ databases">
        <title>De novo transcriptome assembly of four potential Pierce s Disease insect vectors from Arizona vineyards.</title>
        <authorList>
            <person name="Tassone E.E."/>
        </authorList>
    </citation>
    <scope>NUCLEOTIDE SEQUENCE</scope>
</reference>
<dbReference type="PROSITE" id="PS00636">
    <property type="entry name" value="DNAJ_1"/>
    <property type="match status" value="1"/>
</dbReference>
<proteinExistence type="predicted"/>
<dbReference type="InterPro" id="IPR036249">
    <property type="entry name" value="Thioredoxin-like_sf"/>
</dbReference>
<dbReference type="PANTHER" id="PTHR44303">
    <property type="entry name" value="DNAJ HOMOLOG SUBFAMILY C MEMBER 16"/>
    <property type="match status" value="1"/>
</dbReference>
<dbReference type="PROSITE" id="PS51352">
    <property type="entry name" value="THIOREDOXIN_2"/>
    <property type="match status" value="1"/>
</dbReference>
<dbReference type="CDD" id="cd06257">
    <property type="entry name" value="DnaJ"/>
    <property type="match status" value="1"/>
</dbReference>
<feature type="signal peptide" evidence="7">
    <location>
        <begin position="1"/>
        <end position="19"/>
    </location>
</feature>
<dbReference type="InterPro" id="IPR018253">
    <property type="entry name" value="DnaJ_domain_CS"/>
</dbReference>
<dbReference type="InterPro" id="IPR013766">
    <property type="entry name" value="Thioredoxin_domain"/>
</dbReference>
<dbReference type="PRINTS" id="PR00625">
    <property type="entry name" value="JDOMAIN"/>
</dbReference>
<dbReference type="GO" id="GO:0006914">
    <property type="term" value="P:autophagy"/>
    <property type="evidence" value="ECO:0007669"/>
    <property type="project" value="UniProtKB-KW"/>
</dbReference>
<dbReference type="InterPro" id="IPR001623">
    <property type="entry name" value="DnaJ_domain"/>
</dbReference>
<name>A0A1B6DHU2_9HEMI</name>
<evidence type="ECO:0000256" key="3">
    <source>
        <dbReference type="ARBA" id="ARBA00023006"/>
    </source>
</evidence>
<dbReference type="Pfam" id="PF00085">
    <property type="entry name" value="Thioredoxin"/>
    <property type="match status" value="1"/>
</dbReference>
<dbReference type="EMBL" id="GEDC01023083">
    <property type="protein sequence ID" value="JAS14215.1"/>
    <property type="molecule type" value="Transcribed_RNA"/>
</dbReference>
<dbReference type="SMART" id="SM00271">
    <property type="entry name" value="DnaJ"/>
    <property type="match status" value="1"/>
</dbReference>